<protein>
    <submittedName>
        <fullName evidence="7">ABC transporter substrate-binding protein</fullName>
    </submittedName>
</protein>
<accession>A0A2S0KJU1</accession>
<dbReference type="SUPFAM" id="SSF53807">
    <property type="entry name" value="Helical backbone' metal receptor"/>
    <property type="match status" value="1"/>
</dbReference>
<evidence type="ECO:0000256" key="5">
    <source>
        <dbReference type="SAM" id="SignalP"/>
    </source>
</evidence>
<proteinExistence type="inferred from homology"/>
<dbReference type="AlphaFoldDB" id="A0A2S0KJU1"/>
<name>A0A2S0KJU1_9ACTN</name>
<dbReference type="GO" id="GO:1901678">
    <property type="term" value="P:iron coordination entity transport"/>
    <property type="evidence" value="ECO:0007669"/>
    <property type="project" value="UniProtKB-ARBA"/>
</dbReference>
<evidence type="ECO:0000256" key="1">
    <source>
        <dbReference type="ARBA" id="ARBA00004196"/>
    </source>
</evidence>
<comment type="subcellular location">
    <subcellularLocation>
        <location evidence="1">Cell envelope</location>
    </subcellularLocation>
</comment>
<dbReference type="Proteomes" id="UP000239814">
    <property type="component" value="Chromosome"/>
</dbReference>
<dbReference type="GO" id="GO:0030288">
    <property type="term" value="C:outer membrane-bounded periplasmic space"/>
    <property type="evidence" value="ECO:0007669"/>
    <property type="project" value="TreeGrafter"/>
</dbReference>
<dbReference type="PANTHER" id="PTHR30532">
    <property type="entry name" value="IRON III DICITRATE-BINDING PERIPLASMIC PROTEIN"/>
    <property type="match status" value="1"/>
</dbReference>
<dbReference type="Pfam" id="PF01497">
    <property type="entry name" value="Peripla_BP_2"/>
    <property type="match status" value="1"/>
</dbReference>
<feature type="chain" id="PRO_5015589635" evidence="5">
    <location>
        <begin position="26"/>
        <end position="332"/>
    </location>
</feature>
<comment type="similarity">
    <text evidence="2">Belongs to the bacterial solute-binding protein 8 family.</text>
</comment>
<gene>
    <name evidence="7" type="ORF">C6V83_02060</name>
</gene>
<reference evidence="7 8" key="1">
    <citation type="submission" date="2018-03" db="EMBL/GenBank/DDBJ databases">
        <title>Characteristics and genome of n-alkane degrading marine bacteria Gordonia iterans isolated from crude oil contaminated in Tae-an, South Korea.</title>
        <authorList>
            <person name="Lee S.-S."/>
            <person name="Kim H."/>
        </authorList>
    </citation>
    <scope>NUCLEOTIDE SEQUENCE [LARGE SCALE GENOMIC DNA]</scope>
    <source>
        <strain evidence="7 8">Co17</strain>
    </source>
</reference>
<keyword evidence="3" id="KW-0813">Transport</keyword>
<dbReference type="InterPro" id="IPR051313">
    <property type="entry name" value="Bact_iron-sidero_bind"/>
</dbReference>
<evidence type="ECO:0000313" key="8">
    <source>
        <dbReference type="Proteomes" id="UP000239814"/>
    </source>
</evidence>
<dbReference type="PANTHER" id="PTHR30532:SF24">
    <property type="entry name" value="FERRIC ENTEROBACTIN-BINDING PERIPLASMIC PROTEIN FEPB"/>
    <property type="match status" value="1"/>
</dbReference>
<evidence type="ECO:0000256" key="3">
    <source>
        <dbReference type="ARBA" id="ARBA00022448"/>
    </source>
</evidence>
<dbReference type="Gene3D" id="3.40.50.1980">
    <property type="entry name" value="Nitrogenase molybdenum iron protein domain"/>
    <property type="match status" value="2"/>
</dbReference>
<evidence type="ECO:0000256" key="4">
    <source>
        <dbReference type="ARBA" id="ARBA00022729"/>
    </source>
</evidence>
<dbReference type="KEGG" id="git:C6V83_02060"/>
<dbReference type="EMBL" id="CP027433">
    <property type="protein sequence ID" value="AVM01940.1"/>
    <property type="molecule type" value="Genomic_DNA"/>
</dbReference>
<organism evidence="7 8">
    <name type="scientific">Gordonia iterans</name>
    <dbReference type="NCBI Taxonomy" id="1004901"/>
    <lineage>
        <taxon>Bacteria</taxon>
        <taxon>Bacillati</taxon>
        <taxon>Actinomycetota</taxon>
        <taxon>Actinomycetes</taxon>
        <taxon>Mycobacteriales</taxon>
        <taxon>Gordoniaceae</taxon>
        <taxon>Gordonia</taxon>
    </lineage>
</organism>
<feature type="domain" description="Fe/B12 periplasmic-binding" evidence="6">
    <location>
        <begin position="54"/>
        <end position="328"/>
    </location>
</feature>
<dbReference type="OrthoDB" id="1846031at2"/>
<sequence>MMPTRRIGALVALVAALLVALTACVQTGDDGVDGERVYNDPAASPGFTLGDNPRVVGLGWSDGAVALELGVKPVAVYDWMAFGEATKGVGEWDAPKFGDVTPTLLSAQSQGEFNYQQIEELEPDLILNVRAKNDPAVTERLSKIAPVVTAPDGAGDFAVNWKTQTELIGKALGKGDEAAKLIADTEATSNRLKNENPEFTGKTFVSAVKFGNAYGAYLEGDARFDVFAALGFVQNPPVTRLQSSGFFASVPVERVSDLNAQVALFSTIGLPFAELQNDARLNSLAVVRDGRAVEIPEDGPANQGLAAGTPVSLKFSLEQITPKLAAAARPAP</sequence>
<dbReference type="InterPro" id="IPR002491">
    <property type="entry name" value="ABC_transptr_periplasmic_BD"/>
</dbReference>
<dbReference type="PROSITE" id="PS50983">
    <property type="entry name" value="FE_B12_PBP"/>
    <property type="match status" value="1"/>
</dbReference>
<feature type="signal peptide" evidence="5">
    <location>
        <begin position="1"/>
        <end position="25"/>
    </location>
</feature>
<evidence type="ECO:0000259" key="6">
    <source>
        <dbReference type="PROSITE" id="PS50983"/>
    </source>
</evidence>
<evidence type="ECO:0000256" key="2">
    <source>
        <dbReference type="ARBA" id="ARBA00008814"/>
    </source>
</evidence>
<keyword evidence="8" id="KW-1185">Reference proteome</keyword>
<evidence type="ECO:0000313" key="7">
    <source>
        <dbReference type="EMBL" id="AVM01940.1"/>
    </source>
</evidence>
<dbReference type="PROSITE" id="PS51257">
    <property type="entry name" value="PROKAR_LIPOPROTEIN"/>
    <property type="match status" value="1"/>
</dbReference>
<keyword evidence="4 5" id="KW-0732">Signal</keyword>